<proteinExistence type="predicted"/>
<dbReference type="Proteomes" id="UP000724584">
    <property type="component" value="Unassembled WGS sequence"/>
</dbReference>
<comment type="caution">
    <text evidence="1">The sequence shown here is derived from an EMBL/GenBank/DDBJ whole genome shotgun (WGS) entry which is preliminary data.</text>
</comment>
<accession>A0ACB7P914</accession>
<keyword evidence="2" id="KW-1185">Reference proteome</keyword>
<name>A0ACB7P914_9PEZI</name>
<sequence>MAGESKKIRVLGLHGMGTSGQIFKTQTAAFRSKLSPDSNLTFEFLDAPFSAAPAPATDVFFTSNHLTWWESPSVDDIRRAHAFLDNYLEQHGPFDILMGFSQGCALIGSYLLYHARVTRWGPVPFKAAVFICGGLPMPVLADLDVEVSQRAERLSQMTSDLLRQRTGSLAAMAGNPELIQHGVGMWDNVADLLHDPEEIPDEEDVFGLDYTTMPSDLRIRIPTVHISGGKDPRWPASWQLAYFCDKRKTYDHGGGHEIPRTTVVSNKIAGLVEELAKEIRSD</sequence>
<protein>
    <submittedName>
        <fullName evidence="1">Serine hydrolase FSH</fullName>
    </submittedName>
</protein>
<evidence type="ECO:0000313" key="1">
    <source>
        <dbReference type="EMBL" id="KAH6631938.1"/>
    </source>
</evidence>
<organism evidence="1 2">
    <name type="scientific">Chaetomium tenue</name>
    <dbReference type="NCBI Taxonomy" id="1854479"/>
    <lineage>
        <taxon>Eukaryota</taxon>
        <taxon>Fungi</taxon>
        <taxon>Dikarya</taxon>
        <taxon>Ascomycota</taxon>
        <taxon>Pezizomycotina</taxon>
        <taxon>Sordariomycetes</taxon>
        <taxon>Sordariomycetidae</taxon>
        <taxon>Sordariales</taxon>
        <taxon>Chaetomiaceae</taxon>
        <taxon>Chaetomium</taxon>
    </lineage>
</organism>
<evidence type="ECO:0000313" key="2">
    <source>
        <dbReference type="Proteomes" id="UP000724584"/>
    </source>
</evidence>
<dbReference type="EMBL" id="JAGIZQ010000004">
    <property type="protein sequence ID" value="KAH6631938.1"/>
    <property type="molecule type" value="Genomic_DNA"/>
</dbReference>
<reference evidence="1 2" key="1">
    <citation type="journal article" date="2021" name="Nat. Commun.">
        <title>Genetic determinants of endophytism in the Arabidopsis root mycobiome.</title>
        <authorList>
            <person name="Mesny F."/>
            <person name="Miyauchi S."/>
            <person name="Thiergart T."/>
            <person name="Pickel B."/>
            <person name="Atanasova L."/>
            <person name="Karlsson M."/>
            <person name="Huettel B."/>
            <person name="Barry K.W."/>
            <person name="Haridas S."/>
            <person name="Chen C."/>
            <person name="Bauer D."/>
            <person name="Andreopoulos W."/>
            <person name="Pangilinan J."/>
            <person name="LaButti K."/>
            <person name="Riley R."/>
            <person name="Lipzen A."/>
            <person name="Clum A."/>
            <person name="Drula E."/>
            <person name="Henrissat B."/>
            <person name="Kohler A."/>
            <person name="Grigoriev I.V."/>
            <person name="Martin F.M."/>
            <person name="Hacquard S."/>
        </authorList>
    </citation>
    <scope>NUCLEOTIDE SEQUENCE [LARGE SCALE GENOMIC DNA]</scope>
    <source>
        <strain evidence="1 2">MPI-SDFR-AT-0079</strain>
    </source>
</reference>
<gene>
    <name evidence="1" type="ORF">F5144DRAFT_533024</name>
</gene>
<keyword evidence="1" id="KW-0378">Hydrolase</keyword>